<accession>E0U5E2</accession>
<dbReference type="OrthoDB" id="532785at2"/>
<reference evidence="2" key="1">
    <citation type="journal article" date="2011" name="MBio">
        <title>Novel metabolic attributes of the genus Cyanothece, comprising a group of unicellular nitrogen-fixing Cyanobacteria.</title>
        <authorList>
            <person name="Bandyopadhyay A."/>
            <person name="Elvitigala T."/>
            <person name="Welsh E."/>
            <person name="Stockel J."/>
            <person name="Liberton M."/>
            <person name="Min H."/>
            <person name="Sherman L.A."/>
            <person name="Pakrasi H.B."/>
        </authorList>
    </citation>
    <scope>NUCLEOTIDE SEQUENCE [LARGE SCALE GENOMIC DNA]</scope>
    <source>
        <strain evidence="2">PCC 7822</strain>
    </source>
</reference>
<proteinExistence type="predicted"/>
<gene>
    <name evidence="1" type="ordered locus">Cyan7822_1539</name>
</gene>
<dbReference type="Proteomes" id="UP000008206">
    <property type="component" value="Chromosome"/>
</dbReference>
<dbReference type="RefSeq" id="WP_013321639.1">
    <property type="nucleotide sequence ID" value="NC_014501.1"/>
</dbReference>
<dbReference type="HOGENOM" id="CLU_190797_1_0_3"/>
<sequence>MSNPNIQVCPVCGVKIENGDKVIFSVGQPGTRARLYARVCNYVQKPECINQDESAIGVITTNDYYRPI</sequence>
<dbReference type="KEGG" id="cyj:Cyan7822_1539"/>
<evidence type="ECO:0000313" key="1">
    <source>
        <dbReference type="EMBL" id="ADN13532.1"/>
    </source>
</evidence>
<protein>
    <submittedName>
        <fullName evidence="1">Uncharacterized protein</fullName>
    </submittedName>
</protein>
<dbReference type="eggNOG" id="ENOG50333AU">
    <property type="taxonomic scope" value="Bacteria"/>
</dbReference>
<dbReference type="AlphaFoldDB" id="E0U5E2"/>
<organism evidence="1 2">
    <name type="scientific">Gloeothece verrucosa (strain PCC 7822)</name>
    <name type="common">Cyanothece sp. (strain PCC 7822)</name>
    <dbReference type="NCBI Taxonomy" id="497965"/>
    <lineage>
        <taxon>Bacteria</taxon>
        <taxon>Bacillati</taxon>
        <taxon>Cyanobacteriota</taxon>
        <taxon>Cyanophyceae</taxon>
        <taxon>Oscillatoriophycideae</taxon>
        <taxon>Chroococcales</taxon>
        <taxon>Aphanothecaceae</taxon>
        <taxon>Gloeothece</taxon>
        <taxon>Gloeothece verrucosa</taxon>
    </lineage>
</organism>
<evidence type="ECO:0000313" key="2">
    <source>
        <dbReference type="Proteomes" id="UP000008206"/>
    </source>
</evidence>
<keyword evidence="2" id="KW-1185">Reference proteome</keyword>
<name>E0U5E2_GLOV7</name>
<dbReference type="EMBL" id="CP002198">
    <property type="protein sequence ID" value="ADN13532.1"/>
    <property type="molecule type" value="Genomic_DNA"/>
</dbReference>